<reference evidence="2" key="1">
    <citation type="submission" date="2019-02" db="EMBL/GenBank/DDBJ databases">
        <authorList>
            <person name="Gruber-Vodicka R. H."/>
            <person name="Seah K. B. B."/>
        </authorList>
    </citation>
    <scope>NUCLEOTIDE SEQUENCE</scope>
    <source>
        <strain evidence="1">BECK_S312</strain>
        <strain evidence="2">BECK_S426</strain>
    </source>
</reference>
<protein>
    <submittedName>
        <fullName evidence="2">ATPase</fullName>
    </submittedName>
</protein>
<dbReference type="SUPFAM" id="SSF52540">
    <property type="entry name" value="P-loop containing nucleoside triphosphate hydrolases"/>
    <property type="match status" value="1"/>
</dbReference>
<evidence type="ECO:0000313" key="2">
    <source>
        <dbReference type="EMBL" id="VFK22918.1"/>
    </source>
</evidence>
<dbReference type="SUPFAM" id="SSF52980">
    <property type="entry name" value="Restriction endonuclease-like"/>
    <property type="match status" value="1"/>
</dbReference>
<dbReference type="InterPro" id="IPR011335">
    <property type="entry name" value="Restrct_endonuc-II-like"/>
</dbReference>
<dbReference type="AlphaFoldDB" id="A0A450X0W8"/>
<dbReference type="EMBL" id="CAADFM010000003">
    <property type="protein sequence ID" value="VFK06495.1"/>
    <property type="molecule type" value="Genomic_DNA"/>
</dbReference>
<dbReference type="EMBL" id="CAADFP010000002">
    <property type="protein sequence ID" value="VFK22918.1"/>
    <property type="molecule type" value="Genomic_DNA"/>
</dbReference>
<dbReference type="Gene3D" id="3.40.50.300">
    <property type="entry name" value="P-loop containing nucleotide triphosphate hydrolases"/>
    <property type="match status" value="1"/>
</dbReference>
<organism evidence="2">
    <name type="scientific">Candidatus Kentrum sp. LPFa</name>
    <dbReference type="NCBI Taxonomy" id="2126335"/>
    <lineage>
        <taxon>Bacteria</taxon>
        <taxon>Pseudomonadati</taxon>
        <taxon>Pseudomonadota</taxon>
        <taxon>Gammaproteobacteria</taxon>
        <taxon>Candidatus Kentrum</taxon>
    </lineage>
</organism>
<gene>
    <name evidence="1" type="ORF">BECKLPF1236A_GA0070988_1000325</name>
    <name evidence="2" type="ORF">BECKLPF1236C_GA0070990_1000226</name>
</gene>
<proteinExistence type="predicted"/>
<accession>A0A450X0W8</accession>
<dbReference type="InterPro" id="IPR027417">
    <property type="entry name" value="P-loop_NTPase"/>
</dbReference>
<sequence>MKRRGCARSGFFACLNTGAAAQRRQMIAMIKKPRAPNWAIRPLVSEEVYTDRQEFLDYFYRAALNARERRTMSTVLLGRRRMGKTEIFKRVVNRLFFEQDHRDPEAVVPVYYSFPDKAKDDAEFALRYAENFLRWQVAFRLRDTKILSTEICKRSQLLETIRDSSLFSETFKASLGLIEGILEEDVIAPEEKALWLPRRISDYDDVTTVMFLDEFQNTRLPQYDFDIVGYMQEAVESPTCPHFVTGSAMTILVREILGRGALFGRFDSDPIEPLTGYWGAELARRSAQYHRASVSEEIAPVLAERCGGNPFYINAVAKQSAKQGRAIATEEDLNEILAVDLSSGFIWAELADQVEKWIARINEHGITKWVLYLSALEEGERLDLDRIRTALWEKERKRVSREQIFEVLVKLSRGDLVEYMDLGGWFRKVNDPILLEFLKIWGRIDVEGRNDEDARSDLRLKYLRMKRQFSELTGYLAEVYMAQILLSAQRKTLPGKYFHQENDVEIPWFSYVRLRERFGIGPDREVDIHGAAGLEHWVAESKWQRDRLVGIPPIEKLLEKAAMVKKECDPDFARAWFFSHSGFTEEAKGFMQEKDVFWSTRADLEGLLDHVGLRRLPSLSGPPEADEKNDR</sequence>
<evidence type="ECO:0000313" key="1">
    <source>
        <dbReference type="EMBL" id="VFK06495.1"/>
    </source>
</evidence>
<name>A0A450X0W8_9GAMM</name>